<dbReference type="InterPro" id="IPR026888">
    <property type="entry name" value="AcetylCoA_hyd_C"/>
</dbReference>
<dbReference type="AlphaFoldDB" id="A0A0W8E1K0"/>
<dbReference type="Gene3D" id="3.30.750.70">
    <property type="entry name" value="4-hydroxybutyrate coenzyme like domains"/>
    <property type="match status" value="1"/>
</dbReference>
<name>A0A0W8E1K0_9ZZZZ</name>
<dbReference type="InterPro" id="IPR046433">
    <property type="entry name" value="ActCoA_hydro"/>
</dbReference>
<dbReference type="InterPro" id="IPR038460">
    <property type="entry name" value="AcetylCoA_hyd_C_sf"/>
</dbReference>
<evidence type="ECO:0000256" key="1">
    <source>
        <dbReference type="ARBA" id="ARBA00009632"/>
    </source>
</evidence>
<evidence type="ECO:0000313" key="5">
    <source>
        <dbReference type="EMBL" id="KUG02524.1"/>
    </source>
</evidence>
<dbReference type="GO" id="GO:0019605">
    <property type="term" value="P:butyrate metabolic process"/>
    <property type="evidence" value="ECO:0007669"/>
    <property type="project" value="InterPro"/>
</dbReference>
<dbReference type="InterPro" id="IPR003702">
    <property type="entry name" value="ActCoA_hydro_N"/>
</dbReference>
<dbReference type="InterPro" id="IPR023990">
    <property type="entry name" value="Butryl-CoA_acetate_CoA_Tfrase"/>
</dbReference>
<dbReference type="SUPFAM" id="SSF100950">
    <property type="entry name" value="NagB/RpiA/CoA transferase-like"/>
    <property type="match status" value="2"/>
</dbReference>
<feature type="domain" description="Acetyl-CoA hydrolase/transferase N-terminal" evidence="3">
    <location>
        <begin position="4"/>
        <end position="188"/>
    </location>
</feature>
<dbReference type="Gene3D" id="3.40.1080.10">
    <property type="entry name" value="Glutaconate Coenzyme A-transferase"/>
    <property type="match status" value="1"/>
</dbReference>
<dbReference type="EMBL" id="LNQE01001918">
    <property type="protein sequence ID" value="KUG02524.1"/>
    <property type="molecule type" value="Genomic_DNA"/>
</dbReference>
<dbReference type="InterPro" id="IPR037171">
    <property type="entry name" value="NagB/RpiA_transferase-like"/>
</dbReference>
<feature type="domain" description="Acetyl-CoA hydrolase/transferase C-terminal" evidence="4">
    <location>
        <begin position="278"/>
        <end position="434"/>
    </location>
</feature>
<dbReference type="PANTHER" id="PTHR21432:SF20">
    <property type="entry name" value="ACETYL-COA HYDROLASE"/>
    <property type="match status" value="1"/>
</dbReference>
<gene>
    <name evidence="5" type="ORF">ASZ90_020156</name>
</gene>
<comment type="caution">
    <text evidence="5">The sequence shown here is derived from an EMBL/GenBank/DDBJ whole genome shotgun (WGS) entry which is preliminary data.</text>
</comment>
<dbReference type="Pfam" id="PF02550">
    <property type="entry name" value="AcetylCoA_hydro"/>
    <property type="match status" value="1"/>
</dbReference>
<accession>A0A0W8E1K0</accession>
<evidence type="ECO:0000256" key="2">
    <source>
        <dbReference type="ARBA" id="ARBA00022679"/>
    </source>
</evidence>
<organism evidence="5">
    <name type="scientific">hydrocarbon metagenome</name>
    <dbReference type="NCBI Taxonomy" id="938273"/>
    <lineage>
        <taxon>unclassified sequences</taxon>
        <taxon>metagenomes</taxon>
        <taxon>ecological metagenomes</taxon>
    </lineage>
</organism>
<reference evidence="5" key="1">
    <citation type="journal article" date="2015" name="Proc. Natl. Acad. Sci. U.S.A.">
        <title>Networks of energetic and metabolic interactions define dynamics in microbial communities.</title>
        <authorList>
            <person name="Embree M."/>
            <person name="Liu J.K."/>
            <person name="Al-Bassam M.M."/>
            <person name="Zengler K."/>
        </authorList>
    </citation>
    <scope>NUCLEOTIDE SEQUENCE</scope>
</reference>
<proteinExistence type="inferred from homology"/>
<sequence length="448" mass="50592">MFNSEYKEKFRTPEEAVKVVKSGDWVDYMYFNGYPKALDKALAKRKDELFGVHVRSGISLPPFPEVPISDPTMEHFQWDSWHYSAWDARLADQGICSFSPLLYHEVPGYYRNHEVEVDVAMLRVCPMDKFGYFNLGINASHCEAVIENAKITIVEENETMPYVYGGNGHQIHISEIDFIVRGENEPMANAPILEATEAEKRIADHIMEDIHDGCCIQLGIGGLPNYLGKQIAAAGLRDLGVHTEMMADAYVEMWKNGSITGRKKEIDRKRIVCAFALGSPDLYEFMDRNPMIACYSVDYTNDPSVIARISNMVSINGCLEVDFYGQVTSEMQGPRQITGTGGQWDFVLGSYHSPGGKSFLCTSSTFKDKDGNLQSKIKPFLTPGAACTVSRQLTHYVVTEYGKALLKCQSIWKRTERLIEIAHPDFRDELIKEATNLGFWKRTNKIEP</sequence>
<evidence type="ECO:0000259" key="3">
    <source>
        <dbReference type="Pfam" id="PF02550"/>
    </source>
</evidence>
<dbReference type="Pfam" id="PF13336">
    <property type="entry name" value="AcetylCoA_hyd_C"/>
    <property type="match status" value="1"/>
</dbReference>
<dbReference type="GO" id="GO:0006083">
    <property type="term" value="P:acetate metabolic process"/>
    <property type="evidence" value="ECO:0007669"/>
    <property type="project" value="InterPro"/>
</dbReference>
<comment type="similarity">
    <text evidence="1">Belongs to the acetyl-CoA hydrolase/transferase family.</text>
</comment>
<dbReference type="GO" id="GO:0008775">
    <property type="term" value="F:acetate CoA-transferase activity"/>
    <property type="evidence" value="ECO:0007669"/>
    <property type="project" value="InterPro"/>
</dbReference>
<keyword evidence="2 5" id="KW-0808">Transferase</keyword>
<dbReference type="HAMAP" id="MF_03228">
    <property type="entry name" value="But_CoA_trans"/>
    <property type="match status" value="1"/>
</dbReference>
<dbReference type="Gene3D" id="3.40.1080.20">
    <property type="entry name" value="Acetyl-CoA hydrolase/transferase C-terminal domain"/>
    <property type="match status" value="1"/>
</dbReference>
<protein>
    <submittedName>
        <fullName evidence="5">4-hydroxybutyrate coenzyme a transferase</fullName>
    </submittedName>
</protein>
<evidence type="ECO:0000259" key="4">
    <source>
        <dbReference type="Pfam" id="PF13336"/>
    </source>
</evidence>
<dbReference type="PANTHER" id="PTHR21432">
    <property type="entry name" value="ACETYL-COA HYDROLASE-RELATED"/>
    <property type="match status" value="1"/>
</dbReference>